<feature type="region of interest" description="Disordered" evidence="1">
    <location>
        <begin position="1"/>
        <end position="86"/>
    </location>
</feature>
<dbReference type="AlphaFoldDB" id="A0A9P6SSQ8"/>
<dbReference type="Proteomes" id="UP000703661">
    <property type="component" value="Unassembled WGS sequence"/>
</dbReference>
<accession>A0A9P6SSQ8</accession>
<feature type="non-terminal residue" evidence="2">
    <location>
        <position position="1"/>
    </location>
</feature>
<feature type="compositionally biased region" description="Low complexity" evidence="1">
    <location>
        <begin position="35"/>
        <end position="45"/>
    </location>
</feature>
<evidence type="ECO:0000313" key="3">
    <source>
        <dbReference type="Proteomes" id="UP000703661"/>
    </source>
</evidence>
<feature type="non-terminal residue" evidence="2">
    <location>
        <position position="86"/>
    </location>
</feature>
<name>A0A9P6SSQ8_9FUNG</name>
<feature type="compositionally biased region" description="Basic and acidic residues" evidence="1">
    <location>
        <begin position="10"/>
        <end position="20"/>
    </location>
</feature>
<comment type="caution">
    <text evidence="2">The sequence shown here is derived from an EMBL/GenBank/DDBJ whole genome shotgun (WGS) entry which is preliminary data.</text>
</comment>
<organism evidence="2 3">
    <name type="scientific">Entomortierella chlamydospora</name>
    <dbReference type="NCBI Taxonomy" id="101097"/>
    <lineage>
        <taxon>Eukaryota</taxon>
        <taxon>Fungi</taxon>
        <taxon>Fungi incertae sedis</taxon>
        <taxon>Mucoromycota</taxon>
        <taxon>Mortierellomycotina</taxon>
        <taxon>Mortierellomycetes</taxon>
        <taxon>Mortierellales</taxon>
        <taxon>Mortierellaceae</taxon>
        <taxon>Entomortierella</taxon>
    </lineage>
</organism>
<gene>
    <name evidence="2" type="ORF">BGZ80_006965</name>
</gene>
<sequence>KRNSKKRLERKNGERSHPADQTEDIQLTWAPASTEQQSQQQEESSAGLGIPHKKHSEQEEHLKRLCRKRRSWKTTSSSTNARTIVD</sequence>
<keyword evidence="3" id="KW-1185">Reference proteome</keyword>
<reference evidence="2" key="1">
    <citation type="journal article" date="2020" name="Fungal Divers.">
        <title>Resolving the Mortierellaceae phylogeny through synthesis of multi-gene phylogenetics and phylogenomics.</title>
        <authorList>
            <person name="Vandepol N."/>
            <person name="Liber J."/>
            <person name="Desiro A."/>
            <person name="Na H."/>
            <person name="Kennedy M."/>
            <person name="Barry K."/>
            <person name="Grigoriev I.V."/>
            <person name="Miller A.N."/>
            <person name="O'Donnell K."/>
            <person name="Stajich J.E."/>
            <person name="Bonito G."/>
        </authorList>
    </citation>
    <scope>NUCLEOTIDE SEQUENCE</scope>
    <source>
        <strain evidence="2">NRRL 2769</strain>
    </source>
</reference>
<proteinExistence type="predicted"/>
<protein>
    <submittedName>
        <fullName evidence="2">Uncharacterized protein</fullName>
    </submittedName>
</protein>
<evidence type="ECO:0000313" key="2">
    <source>
        <dbReference type="EMBL" id="KAF9997574.1"/>
    </source>
</evidence>
<evidence type="ECO:0000256" key="1">
    <source>
        <dbReference type="SAM" id="MobiDB-lite"/>
    </source>
</evidence>
<dbReference type="EMBL" id="JAAAID010003492">
    <property type="protein sequence ID" value="KAF9997574.1"/>
    <property type="molecule type" value="Genomic_DNA"/>
</dbReference>